<keyword evidence="4" id="KW-1185">Reference proteome</keyword>
<dbReference type="SUPFAM" id="SSF50978">
    <property type="entry name" value="WD40 repeat-like"/>
    <property type="match status" value="1"/>
</dbReference>
<dbReference type="PANTHER" id="PTHR44090:SF1">
    <property type="entry name" value="SUPERKILLER COMPLEX PROTEIN 8"/>
    <property type="match status" value="1"/>
</dbReference>
<dbReference type="InterPro" id="IPR036322">
    <property type="entry name" value="WD40_repeat_dom_sf"/>
</dbReference>
<evidence type="ECO:0000313" key="3">
    <source>
        <dbReference type="EMBL" id="KAF2070803.1"/>
    </source>
</evidence>
<dbReference type="PANTHER" id="PTHR44090">
    <property type="entry name" value="WD REPEAT-CONTAINING PROTEIN 61"/>
    <property type="match status" value="1"/>
</dbReference>
<sequence>MALPFLSAEILVYIYREFEARDCYNFLFICKFLTIKLEKDENFWLYLIHLHGKGPSTLIRHNLDIMELRQLNSQNKDPDASLKYIKDYFKKRSWLFKYLNNNKQHGGSSGERFKKYFKEENIILGSICSCPFESNVVIGGYDQKSSSPVLKMLNYKGETIADLLSPKIREKKNISGDVRSISCKNNIIAFNTSYSNDVGIFGIGKDRKVRENFIKVGNQRTNLQVRLNNNGDELAVCSLDGGCSLYDIEKKERLSGFSEPQMPINGFNFSFDDNLFFIAGTSKQNGRQSYKNTGYVKMWDIRQGNGQGNNSVVKCWKEYAECCSISQSEDANFLAYVMNTGITRVIDLRTDQLFSTFAPAYSRIHNFEEQNKVVNEDVCWSPGGHRMLASTSRGNIYFWNTHNGEIILDLEIKKHHESHQIDISDDGSTLYSSLGYIYSVNDVTDIAIYAYLNGLEAEQ</sequence>
<accession>A0A8J4PNQ2</accession>
<dbReference type="InterPro" id="IPR015943">
    <property type="entry name" value="WD40/YVTN_repeat-like_dom_sf"/>
</dbReference>
<dbReference type="Gene3D" id="2.130.10.10">
    <property type="entry name" value="YVTN repeat-like/Quinoprotein amine dehydrogenase"/>
    <property type="match status" value="1"/>
</dbReference>
<protein>
    <recommendedName>
        <fullName evidence="5">WD40 repeat-containing protein</fullName>
    </recommendedName>
</protein>
<name>A0A8J4PNQ2_9MYCE</name>
<proteinExistence type="predicted"/>
<keyword evidence="1" id="KW-0853">WD repeat</keyword>
<evidence type="ECO:0000256" key="1">
    <source>
        <dbReference type="ARBA" id="ARBA00022574"/>
    </source>
</evidence>
<evidence type="ECO:0000313" key="4">
    <source>
        <dbReference type="Proteomes" id="UP000695562"/>
    </source>
</evidence>
<dbReference type="SMART" id="SM00320">
    <property type="entry name" value="WD40"/>
    <property type="match status" value="3"/>
</dbReference>
<keyword evidence="2" id="KW-0677">Repeat</keyword>
<dbReference type="AlphaFoldDB" id="A0A8J4PNQ2"/>
<dbReference type="InterPro" id="IPR051510">
    <property type="entry name" value="SKI8"/>
</dbReference>
<organism evidence="3 4">
    <name type="scientific">Polysphondylium violaceum</name>
    <dbReference type="NCBI Taxonomy" id="133409"/>
    <lineage>
        <taxon>Eukaryota</taxon>
        <taxon>Amoebozoa</taxon>
        <taxon>Evosea</taxon>
        <taxon>Eumycetozoa</taxon>
        <taxon>Dictyostelia</taxon>
        <taxon>Dictyosteliales</taxon>
        <taxon>Dictyosteliaceae</taxon>
        <taxon>Polysphondylium</taxon>
    </lineage>
</organism>
<evidence type="ECO:0000256" key="2">
    <source>
        <dbReference type="ARBA" id="ARBA00022737"/>
    </source>
</evidence>
<reference evidence="3" key="1">
    <citation type="submission" date="2020-01" db="EMBL/GenBank/DDBJ databases">
        <title>Development of genomics and gene disruption for Polysphondylium violaceum indicates a role for the polyketide synthase stlB in stalk morphogenesis.</title>
        <authorList>
            <person name="Narita B."/>
            <person name="Kawabe Y."/>
            <person name="Kin K."/>
            <person name="Saito T."/>
            <person name="Gibbs R."/>
            <person name="Kuspa A."/>
            <person name="Muzny D."/>
            <person name="Queller D."/>
            <person name="Richards S."/>
            <person name="Strassman J."/>
            <person name="Sucgang R."/>
            <person name="Worley K."/>
            <person name="Schaap P."/>
        </authorList>
    </citation>
    <scope>NUCLEOTIDE SEQUENCE</scope>
    <source>
        <strain evidence="3">QSvi11</strain>
    </source>
</reference>
<dbReference type="Proteomes" id="UP000695562">
    <property type="component" value="Unassembled WGS sequence"/>
</dbReference>
<comment type="caution">
    <text evidence="3">The sequence shown here is derived from an EMBL/GenBank/DDBJ whole genome shotgun (WGS) entry which is preliminary data.</text>
</comment>
<dbReference type="GO" id="GO:0016593">
    <property type="term" value="C:Cdc73/Paf1 complex"/>
    <property type="evidence" value="ECO:0007669"/>
    <property type="project" value="TreeGrafter"/>
</dbReference>
<gene>
    <name evidence="3" type="ORF">CYY_007871</name>
</gene>
<dbReference type="InterPro" id="IPR001680">
    <property type="entry name" value="WD40_rpt"/>
</dbReference>
<evidence type="ECO:0008006" key="5">
    <source>
        <dbReference type="Google" id="ProtNLM"/>
    </source>
</evidence>
<dbReference type="EMBL" id="AJWJ01000444">
    <property type="protein sequence ID" value="KAF2070803.1"/>
    <property type="molecule type" value="Genomic_DNA"/>
</dbReference>